<dbReference type="SUPFAM" id="SSF56281">
    <property type="entry name" value="Metallo-hydrolase/oxidoreductase"/>
    <property type="match status" value="1"/>
</dbReference>
<comment type="subcellular location">
    <subcellularLocation>
        <location evidence="1 11">Nucleus</location>
    </subcellularLocation>
</comment>
<keyword evidence="5 11" id="KW-0677">Repeat</keyword>
<dbReference type="InterPro" id="IPR031120">
    <property type="entry name" value="HIR1-like"/>
</dbReference>
<evidence type="ECO:0000256" key="11">
    <source>
        <dbReference type="RuleBase" id="RU364014"/>
    </source>
</evidence>
<sequence>MKFTKPAWVMHKDSSKTDDTKRLSIFSIHVHPDGSRIATGGLDAKIRIWSTKPILNHASELSNRPPKSLCTLSMHTGPVLTIRWAHSGRWLASGSDDEIVMIWDLDPSGRGKVFGSNDVNVEGWKPMKRLPGHESDVTDLAWAPEDRYLASVGLDSVVLVWCGYTLERIRKLDQHQGFVKGVCWDPVGEFMATQSDDKTVKIWRTTDWQLEAEIRKPFEDSPGSTFFRRLSWSPDGAHITASNATNNKGFVFIAAVITRGTWTSEISLVGHENTVEVAAYNPHIFLRNPASPIATSNICSVVALGADDRSISIWQTKSARPLIVAREVFERQIMDLSWSWDGLTLYAASSDGTIAVFNFDPEELEGIAPHSAQQQYLHKFGFVPPPTPEGYSHGTFTNSATAASASRITPPPSPNRSQSLLQSAFGALNGTNGAEHVNKLVAKKSNKKRVQPMLMSSVPSASTLPSAQGSTSALPPSASALGSRAFQVPEIPRSRQPSHSASPVPSPRTYDADVEMGGPMDMDVPIDSLDTSVLGANKGKRKASVLDMPEDRPSKPRTLGGDRPRETIPVREIASTSLASTRPHLFEGADLLSVPPLLTFLSANMEGSDCVFEARNSEGDGPTEVTFADGKQTLWLDYLPSPVLALTASTTFCAAATQDGSVNVYSHTGRRLMATLSFGSPCAIIHGCKSALMILTASGQLSSINVKNATSFFPPTSVTPLLSTSPNCTILSATVRHNGAPVVHCSSGTAYTYDAQLFTWTKLCERWWGEGSDVWQGRQRANKDKDVLTSIEGAISMAAGIPASHKERPAWWNTALTLGHLESKLHAAKALDSAAEYKQALLIYARKLADEGFRAKAEELIKELFGPIFWRPGGRDDSWTPTVAGMPKRDLLREVLSVFVLSAFNLNTLTCTTMSDTVIREVVKDVWIFSRPFARLGVFPMGGRSTAIKLRKGGVWVLASTPLNEETRKKIDELGEVKYIIGADAVHHLFLGEFKKAYPNAKLIGVEAAIPSMSDKSIRFDGLWGRDPPDTNYGFEDEIKHCYFSGFRNKDVAFLHMASKSLIEADLLLNLPATEQYSRSSSSAYGNVKPDSWIHRAIIKGTTVDAKAMRRDATTVANWDFDRIIPCHGDVIETDGNKMWRALYKASID</sequence>
<feature type="compositionally biased region" description="Polar residues" evidence="12">
    <location>
        <begin position="459"/>
        <end position="468"/>
    </location>
</feature>
<feature type="repeat" description="WD" evidence="10">
    <location>
        <begin position="25"/>
        <end position="50"/>
    </location>
</feature>
<dbReference type="CDD" id="cd00200">
    <property type="entry name" value="WD40"/>
    <property type="match status" value="1"/>
</dbReference>
<evidence type="ECO:0000256" key="12">
    <source>
        <dbReference type="SAM" id="MobiDB-lite"/>
    </source>
</evidence>
<evidence type="ECO:0000256" key="2">
    <source>
        <dbReference type="ARBA" id="ARBA00007306"/>
    </source>
</evidence>
<dbReference type="InterPro" id="IPR036866">
    <property type="entry name" value="RibonucZ/Hydroxyglut_hydro"/>
</dbReference>
<keyword evidence="4 10" id="KW-0853">WD repeat</keyword>
<dbReference type="PROSITE" id="PS50082">
    <property type="entry name" value="WD_REPEATS_2"/>
    <property type="match status" value="4"/>
</dbReference>
<dbReference type="InterPro" id="IPR019775">
    <property type="entry name" value="WD40_repeat_CS"/>
</dbReference>
<keyword evidence="3 11" id="KW-0678">Repressor</keyword>
<feature type="domain" description="Protein HIRA-like C-terminal" evidence="13">
    <location>
        <begin position="669"/>
        <end position="864"/>
    </location>
</feature>
<comment type="caution">
    <text evidence="15">The sequence shown here is derived from an EMBL/GenBank/DDBJ whole genome shotgun (WGS) entry which is preliminary data.</text>
</comment>
<dbReference type="GO" id="GO:0006338">
    <property type="term" value="P:chromatin remodeling"/>
    <property type="evidence" value="ECO:0007669"/>
    <property type="project" value="InterPro"/>
</dbReference>
<dbReference type="InterPro" id="IPR036322">
    <property type="entry name" value="WD40_repeat_dom_sf"/>
</dbReference>
<feature type="repeat" description="WD" evidence="10">
    <location>
        <begin position="172"/>
        <end position="203"/>
    </location>
</feature>
<evidence type="ECO:0000256" key="7">
    <source>
        <dbReference type="ARBA" id="ARBA00023015"/>
    </source>
</evidence>
<dbReference type="SMART" id="SM00320">
    <property type="entry name" value="WD40"/>
    <property type="match status" value="7"/>
</dbReference>
<dbReference type="GO" id="GO:0000785">
    <property type="term" value="C:chromatin"/>
    <property type="evidence" value="ECO:0007669"/>
    <property type="project" value="TreeGrafter"/>
</dbReference>
<feature type="compositionally biased region" description="Low complexity" evidence="12">
    <location>
        <begin position="469"/>
        <end position="483"/>
    </location>
</feature>
<evidence type="ECO:0000256" key="5">
    <source>
        <dbReference type="ARBA" id="ARBA00022737"/>
    </source>
</evidence>
<keyword evidence="6 11" id="KW-0156">Chromatin regulator</keyword>
<dbReference type="Proteomes" id="UP000183567">
    <property type="component" value="Unassembled WGS sequence"/>
</dbReference>
<dbReference type="InterPro" id="IPR011494">
    <property type="entry name" value="HIRA-like_C"/>
</dbReference>
<dbReference type="Pfam" id="PF07569">
    <property type="entry name" value="Hira"/>
    <property type="match status" value="1"/>
</dbReference>
<evidence type="ECO:0000259" key="13">
    <source>
        <dbReference type="Pfam" id="PF07569"/>
    </source>
</evidence>
<accession>A0A1J8PUI7</accession>
<dbReference type="EMBL" id="LVVM01004807">
    <property type="protein sequence ID" value="OJA12151.1"/>
    <property type="molecule type" value="Genomic_DNA"/>
</dbReference>
<protein>
    <recommendedName>
        <fullName evidence="11">Protein HIR</fullName>
    </recommendedName>
</protein>
<comment type="similarity">
    <text evidence="2 11">Belongs to the WD repeat HIR1 family.</text>
</comment>
<dbReference type="SUPFAM" id="SSF50978">
    <property type="entry name" value="WD40 repeat-like"/>
    <property type="match status" value="2"/>
</dbReference>
<dbReference type="GO" id="GO:0000417">
    <property type="term" value="C:HIR complex"/>
    <property type="evidence" value="ECO:0007669"/>
    <property type="project" value="TreeGrafter"/>
</dbReference>
<dbReference type="GO" id="GO:0005634">
    <property type="term" value="C:nucleus"/>
    <property type="evidence" value="ECO:0007669"/>
    <property type="project" value="UniProtKB-SubCell"/>
</dbReference>
<gene>
    <name evidence="15" type="ORF">AZE42_05149</name>
</gene>
<feature type="region of interest" description="Disordered" evidence="12">
    <location>
        <begin position="459"/>
        <end position="511"/>
    </location>
</feature>
<keyword evidence="8 11" id="KW-0804">Transcription</keyword>
<dbReference type="InterPro" id="IPR001680">
    <property type="entry name" value="WD40_rpt"/>
</dbReference>
<dbReference type="PROSITE" id="PS00678">
    <property type="entry name" value="WD_REPEATS_1"/>
    <property type="match status" value="1"/>
</dbReference>
<dbReference type="GO" id="GO:0006351">
    <property type="term" value="P:DNA-templated transcription"/>
    <property type="evidence" value="ECO:0007669"/>
    <property type="project" value="InterPro"/>
</dbReference>
<evidence type="ECO:0000256" key="8">
    <source>
        <dbReference type="ARBA" id="ARBA00023163"/>
    </source>
</evidence>
<dbReference type="PANTHER" id="PTHR13831">
    <property type="entry name" value="MEMBER OF THE HIR1 FAMILY OF WD-REPEAT PROTEINS"/>
    <property type="match status" value="1"/>
</dbReference>
<evidence type="ECO:0000256" key="1">
    <source>
        <dbReference type="ARBA" id="ARBA00004123"/>
    </source>
</evidence>
<feature type="compositionally biased region" description="Basic and acidic residues" evidence="12">
    <location>
        <begin position="549"/>
        <end position="564"/>
    </location>
</feature>
<dbReference type="STRING" id="180088.A0A1J8PUI7"/>
<keyword evidence="7 11" id="KW-0805">Transcription regulation</keyword>
<reference evidence="15 16" key="1">
    <citation type="submission" date="2016-03" db="EMBL/GenBank/DDBJ databases">
        <title>Comparative genomics of the ectomycorrhizal sister species Rhizopogon vinicolor and Rhizopogon vesiculosus (Basidiomycota: Boletales) reveals a divergence of the mating type B locus.</title>
        <authorList>
            <person name="Mujic A.B."/>
            <person name="Kuo A."/>
            <person name="Tritt A."/>
            <person name="Lipzen A."/>
            <person name="Chen C."/>
            <person name="Johnson J."/>
            <person name="Sharma A."/>
            <person name="Barry K."/>
            <person name="Grigoriev I.V."/>
            <person name="Spatafora J.W."/>
        </authorList>
    </citation>
    <scope>NUCLEOTIDE SEQUENCE [LARGE SCALE GENOMIC DNA]</scope>
    <source>
        <strain evidence="15 16">AM-OR11-056</strain>
    </source>
</reference>
<dbReference type="AlphaFoldDB" id="A0A1J8PUI7"/>
<dbReference type="Pfam" id="PF24105">
    <property type="entry name" value="Beta-prop_CAF1B_HIR1"/>
    <property type="match status" value="1"/>
</dbReference>
<dbReference type="PROSITE" id="PS50294">
    <property type="entry name" value="WD_REPEATS_REGION"/>
    <property type="match status" value="3"/>
</dbReference>
<organism evidence="15 16">
    <name type="scientific">Rhizopogon vesiculosus</name>
    <dbReference type="NCBI Taxonomy" id="180088"/>
    <lineage>
        <taxon>Eukaryota</taxon>
        <taxon>Fungi</taxon>
        <taxon>Dikarya</taxon>
        <taxon>Basidiomycota</taxon>
        <taxon>Agaricomycotina</taxon>
        <taxon>Agaricomycetes</taxon>
        <taxon>Agaricomycetidae</taxon>
        <taxon>Boletales</taxon>
        <taxon>Suillineae</taxon>
        <taxon>Rhizopogonaceae</taxon>
        <taxon>Rhizopogon</taxon>
    </lineage>
</organism>
<dbReference type="GO" id="GO:0006355">
    <property type="term" value="P:regulation of DNA-templated transcription"/>
    <property type="evidence" value="ECO:0007669"/>
    <property type="project" value="InterPro"/>
</dbReference>
<evidence type="ECO:0000313" key="16">
    <source>
        <dbReference type="Proteomes" id="UP000183567"/>
    </source>
</evidence>
<dbReference type="PANTHER" id="PTHR13831:SF0">
    <property type="entry name" value="PROTEIN HIRA"/>
    <property type="match status" value="1"/>
</dbReference>
<evidence type="ECO:0000256" key="3">
    <source>
        <dbReference type="ARBA" id="ARBA00022491"/>
    </source>
</evidence>
<evidence type="ECO:0000256" key="10">
    <source>
        <dbReference type="PROSITE-ProRule" id="PRU00221"/>
    </source>
</evidence>
<feature type="region of interest" description="Disordered" evidence="12">
    <location>
        <begin position="538"/>
        <end position="564"/>
    </location>
</feature>
<feature type="repeat" description="WD" evidence="10">
    <location>
        <begin position="130"/>
        <end position="161"/>
    </location>
</feature>
<evidence type="ECO:0000313" key="15">
    <source>
        <dbReference type="EMBL" id="OJA12151.1"/>
    </source>
</evidence>
<dbReference type="OrthoDB" id="1741719at2759"/>
<proteinExistence type="inferred from homology"/>
<evidence type="ECO:0000259" key="14">
    <source>
        <dbReference type="Pfam" id="PF24105"/>
    </source>
</evidence>
<evidence type="ECO:0000256" key="6">
    <source>
        <dbReference type="ARBA" id="ARBA00022853"/>
    </source>
</evidence>
<dbReference type="Gene3D" id="2.130.10.10">
    <property type="entry name" value="YVTN repeat-like/Quinoprotein amine dehydrogenase"/>
    <property type="match status" value="2"/>
</dbReference>
<feature type="domain" description="CAF1B/HIR1 beta-propeller" evidence="14">
    <location>
        <begin position="33"/>
        <end position="364"/>
    </location>
</feature>
<dbReference type="InterPro" id="IPR015943">
    <property type="entry name" value="WD40/YVTN_repeat-like_dom_sf"/>
</dbReference>
<feature type="repeat" description="WD" evidence="10">
    <location>
        <begin position="72"/>
        <end position="106"/>
    </location>
</feature>
<keyword evidence="9 11" id="KW-0539">Nucleus</keyword>
<comment type="function">
    <text evidence="11">Required for replication-independent chromatin assembly and for the periodic repression of histone gene transcription during the cell cycle.</text>
</comment>
<dbReference type="GO" id="GO:0031491">
    <property type="term" value="F:nucleosome binding"/>
    <property type="evidence" value="ECO:0007669"/>
    <property type="project" value="TreeGrafter"/>
</dbReference>
<evidence type="ECO:0000256" key="9">
    <source>
        <dbReference type="ARBA" id="ARBA00023242"/>
    </source>
</evidence>
<evidence type="ECO:0000256" key="4">
    <source>
        <dbReference type="ARBA" id="ARBA00022574"/>
    </source>
</evidence>
<dbReference type="InterPro" id="IPR055410">
    <property type="entry name" value="Beta-prop_CAF1B_HIR1"/>
</dbReference>
<name>A0A1J8PUI7_9AGAM</name>
<keyword evidence="16" id="KW-1185">Reference proteome</keyword>